<accession>V8N944</accession>
<dbReference type="OrthoDB" id="6612291at2759"/>
<dbReference type="InterPro" id="IPR036259">
    <property type="entry name" value="MFS_trans_sf"/>
</dbReference>
<evidence type="ECO:0000256" key="6">
    <source>
        <dbReference type="SAM" id="Phobius"/>
    </source>
</evidence>
<gene>
    <name evidence="8" type="ORF">L345_15486</name>
</gene>
<dbReference type="GO" id="GO:0022857">
    <property type="term" value="F:transmembrane transporter activity"/>
    <property type="evidence" value="ECO:0007669"/>
    <property type="project" value="InterPro"/>
</dbReference>
<dbReference type="EMBL" id="AZIM01006280">
    <property type="protein sequence ID" value="ETE58789.1"/>
    <property type="molecule type" value="Genomic_DNA"/>
</dbReference>
<evidence type="ECO:0000256" key="4">
    <source>
        <dbReference type="ARBA" id="ARBA00023136"/>
    </source>
</evidence>
<dbReference type="PANTHER" id="PTHR48021:SF59">
    <property type="entry name" value="SOLUTE CARRIER FAMILY 2, FACILITATED GLUCOSE TRANSPORTER MEMBER 6"/>
    <property type="match status" value="1"/>
</dbReference>
<dbReference type="SUPFAM" id="SSF103473">
    <property type="entry name" value="MFS general substrate transporter"/>
    <property type="match status" value="1"/>
</dbReference>
<dbReference type="PROSITE" id="PS50850">
    <property type="entry name" value="MFS"/>
    <property type="match status" value="1"/>
</dbReference>
<feature type="region of interest" description="Disordered" evidence="5">
    <location>
        <begin position="111"/>
        <end position="148"/>
    </location>
</feature>
<dbReference type="Pfam" id="PF00083">
    <property type="entry name" value="Sugar_tr"/>
    <property type="match status" value="1"/>
</dbReference>
<evidence type="ECO:0000259" key="7">
    <source>
        <dbReference type="PROSITE" id="PS50850"/>
    </source>
</evidence>
<name>V8N944_OPHHA</name>
<dbReference type="Proteomes" id="UP000018936">
    <property type="component" value="Unassembled WGS sequence"/>
</dbReference>
<evidence type="ECO:0000256" key="5">
    <source>
        <dbReference type="SAM" id="MobiDB-lite"/>
    </source>
</evidence>
<evidence type="ECO:0000256" key="3">
    <source>
        <dbReference type="ARBA" id="ARBA00022989"/>
    </source>
</evidence>
<feature type="domain" description="Major facilitator superfamily (MFS) profile" evidence="7">
    <location>
        <begin position="1"/>
        <end position="77"/>
    </location>
</feature>
<comment type="caution">
    <text evidence="8">The sequence shown here is derived from an EMBL/GenBank/DDBJ whole genome shotgun (WGS) entry which is preliminary data.</text>
</comment>
<dbReference type="AlphaFoldDB" id="V8N944"/>
<dbReference type="InterPro" id="IPR050549">
    <property type="entry name" value="MFS_Trehalose_Transporter"/>
</dbReference>
<evidence type="ECO:0000313" key="9">
    <source>
        <dbReference type="Proteomes" id="UP000018936"/>
    </source>
</evidence>
<feature type="transmembrane region" description="Helical" evidence="6">
    <location>
        <begin position="21"/>
        <end position="43"/>
    </location>
</feature>
<reference evidence="8 9" key="1">
    <citation type="journal article" date="2013" name="Proc. Natl. Acad. Sci. U.S.A.">
        <title>The king cobra genome reveals dynamic gene evolution and adaptation in the snake venom system.</title>
        <authorList>
            <person name="Vonk F.J."/>
            <person name="Casewell N.R."/>
            <person name="Henkel C.V."/>
            <person name="Heimberg A.M."/>
            <person name="Jansen H.J."/>
            <person name="McCleary R.J."/>
            <person name="Kerkkamp H.M."/>
            <person name="Vos R.A."/>
            <person name="Guerreiro I."/>
            <person name="Calvete J.J."/>
            <person name="Wuster W."/>
            <person name="Woods A.E."/>
            <person name="Logan J.M."/>
            <person name="Harrison R.A."/>
            <person name="Castoe T.A."/>
            <person name="de Koning A.P."/>
            <person name="Pollock D.D."/>
            <person name="Yandell M."/>
            <person name="Calderon D."/>
            <person name="Renjifo C."/>
            <person name="Currier R.B."/>
            <person name="Salgado D."/>
            <person name="Pla D."/>
            <person name="Sanz L."/>
            <person name="Hyder A.S."/>
            <person name="Ribeiro J.M."/>
            <person name="Arntzen J.W."/>
            <person name="van den Thillart G.E."/>
            <person name="Boetzer M."/>
            <person name="Pirovano W."/>
            <person name="Dirks R.P."/>
            <person name="Spaink H.P."/>
            <person name="Duboule D."/>
            <person name="McGlinn E."/>
            <person name="Kini R.M."/>
            <person name="Richardson M.K."/>
        </authorList>
    </citation>
    <scope>NUCLEOTIDE SEQUENCE</scope>
    <source>
        <tissue evidence="8">Blood</tissue>
    </source>
</reference>
<dbReference type="GO" id="GO:0016020">
    <property type="term" value="C:membrane"/>
    <property type="evidence" value="ECO:0007669"/>
    <property type="project" value="UniProtKB-SubCell"/>
</dbReference>
<proteinExistence type="predicted"/>
<evidence type="ECO:0000313" key="8">
    <source>
        <dbReference type="EMBL" id="ETE58789.1"/>
    </source>
</evidence>
<evidence type="ECO:0000256" key="1">
    <source>
        <dbReference type="ARBA" id="ARBA00004141"/>
    </source>
</evidence>
<keyword evidence="3 6" id="KW-1133">Transmembrane helix</keyword>
<dbReference type="Gene3D" id="1.20.1250.20">
    <property type="entry name" value="MFS general substrate transporter like domains"/>
    <property type="match status" value="1"/>
</dbReference>
<feature type="compositionally biased region" description="Low complexity" evidence="5">
    <location>
        <begin position="111"/>
        <end position="122"/>
    </location>
</feature>
<evidence type="ECO:0000256" key="2">
    <source>
        <dbReference type="ARBA" id="ARBA00022692"/>
    </source>
</evidence>
<protein>
    <recommendedName>
        <fullName evidence="7">Major facilitator superfamily (MFS) profile domain-containing protein</fullName>
    </recommendedName>
</protein>
<keyword evidence="4 6" id="KW-0472">Membrane</keyword>
<feature type="transmembrane region" description="Helical" evidence="6">
    <location>
        <begin position="55"/>
        <end position="72"/>
    </location>
</feature>
<dbReference type="PANTHER" id="PTHR48021">
    <property type="match status" value="1"/>
</dbReference>
<comment type="subcellular location">
    <subcellularLocation>
        <location evidence="1">Membrane</location>
        <topology evidence="1">Multi-pass membrane protein</topology>
    </subcellularLocation>
</comment>
<keyword evidence="9" id="KW-1185">Reference proteome</keyword>
<sequence length="148" mass="16492">MGWGPITWLLMAEVLPLKARGVVSGLCVLVSWVTAFALTKVFLLVKERYGLDVPFFFFSVICVINLFFTYLIPETKGKSLERIESYFRTGRRSFLESFRRQSRNVVIRATASGARPSGSGSPRCRDLPMGAAQPGFDPPSQLQRGGKI</sequence>
<keyword evidence="2 6" id="KW-0812">Transmembrane</keyword>
<dbReference type="InterPro" id="IPR005828">
    <property type="entry name" value="MFS_sugar_transport-like"/>
</dbReference>
<dbReference type="InterPro" id="IPR020846">
    <property type="entry name" value="MFS_dom"/>
</dbReference>
<organism evidence="8 9">
    <name type="scientific">Ophiophagus hannah</name>
    <name type="common">King cobra</name>
    <name type="synonym">Naja hannah</name>
    <dbReference type="NCBI Taxonomy" id="8665"/>
    <lineage>
        <taxon>Eukaryota</taxon>
        <taxon>Metazoa</taxon>
        <taxon>Chordata</taxon>
        <taxon>Craniata</taxon>
        <taxon>Vertebrata</taxon>
        <taxon>Euteleostomi</taxon>
        <taxon>Lepidosauria</taxon>
        <taxon>Squamata</taxon>
        <taxon>Bifurcata</taxon>
        <taxon>Unidentata</taxon>
        <taxon>Episquamata</taxon>
        <taxon>Toxicofera</taxon>
        <taxon>Serpentes</taxon>
        <taxon>Colubroidea</taxon>
        <taxon>Elapidae</taxon>
        <taxon>Elapinae</taxon>
        <taxon>Ophiophagus</taxon>
    </lineage>
</organism>